<dbReference type="GO" id="GO:0005615">
    <property type="term" value="C:extracellular space"/>
    <property type="evidence" value="ECO:0007669"/>
    <property type="project" value="TreeGrafter"/>
</dbReference>
<feature type="domain" description="EGF-like" evidence="11">
    <location>
        <begin position="69"/>
        <end position="107"/>
    </location>
</feature>
<dbReference type="InterPro" id="IPR018114">
    <property type="entry name" value="TRYPSIN_HIS"/>
</dbReference>
<feature type="disulfide bond" evidence="8">
    <location>
        <begin position="78"/>
        <end position="95"/>
    </location>
</feature>
<evidence type="ECO:0000256" key="4">
    <source>
        <dbReference type="ARBA" id="ARBA00022801"/>
    </source>
</evidence>
<dbReference type="STRING" id="246437.L8YB10"/>
<dbReference type="InParanoid" id="L8YB10"/>
<dbReference type="Pfam" id="PF00089">
    <property type="entry name" value="Trypsin"/>
    <property type="match status" value="2"/>
</dbReference>
<dbReference type="Pfam" id="PF00008">
    <property type="entry name" value="EGF"/>
    <property type="match status" value="1"/>
</dbReference>
<comment type="caution">
    <text evidence="8">Lacks conserved residue(s) required for the propagation of feature annotation.</text>
</comment>
<proteinExistence type="inferred from homology"/>
<dbReference type="FunFam" id="2.10.25.10:FF:000463">
    <property type="entry name" value="hyaluronan-binding protein 2"/>
    <property type="match status" value="1"/>
</dbReference>
<evidence type="ECO:0000256" key="10">
    <source>
        <dbReference type="SAM" id="SignalP"/>
    </source>
</evidence>
<dbReference type="SUPFAM" id="SSF50494">
    <property type="entry name" value="Trypsin-like serine proteases"/>
    <property type="match status" value="1"/>
</dbReference>
<feature type="domain" description="Peptidase S1" evidence="12">
    <location>
        <begin position="160"/>
        <end position="365"/>
    </location>
</feature>
<keyword evidence="14" id="KW-1185">Reference proteome</keyword>
<dbReference type="Proteomes" id="UP000011518">
    <property type="component" value="Unassembled WGS sequence"/>
</dbReference>
<dbReference type="InterPro" id="IPR050127">
    <property type="entry name" value="Serine_Proteases_S1"/>
</dbReference>
<dbReference type="Gene3D" id="2.10.25.10">
    <property type="entry name" value="Laminin"/>
    <property type="match status" value="1"/>
</dbReference>
<dbReference type="InterPro" id="IPR033116">
    <property type="entry name" value="TRYPSIN_SER"/>
</dbReference>
<dbReference type="PANTHER" id="PTHR24264">
    <property type="entry name" value="TRYPSIN-RELATED"/>
    <property type="match status" value="1"/>
</dbReference>
<dbReference type="PRINTS" id="PR00722">
    <property type="entry name" value="CHYMOTRYPSIN"/>
</dbReference>
<sequence>MSDLHVLLLIVLVGETAFGFSLTSLLEDLDPDWTPDNYEYSYEYYNQEENDSSTAAHPENPDWYYTEEVVPVCRPNPCQNGGTCSRHRRRSKFTCTCHGQFKGKVCEIDADDCYIGDGYSYRGSVNIADVEGSSTEHLTKIPGFDSCGRTEIAERKVKRIYGGFKSTAGKHPWQVSLQTSLPLSISMPQGHFCGGALIHPCWVLTAAHCTDIKAKHLKVVLGDQDLKKTEFHEQIFGVEKIFKYSHYNERDEIPHNDIGKSLLSWISWEGSRQLLDAKVKLIANTLCNSRRLYDHMIDDSMICAGNLQKPGRDTCQGDSGGPLTCEKDGTYYVSGIVSWGLECGKKPGVYTQVTKFLSWIRTTIQTEATTIF</sequence>
<keyword evidence="4 9" id="KW-0378">Hydrolase</keyword>
<dbReference type="InterPro" id="IPR009003">
    <property type="entry name" value="Peptidase_S1_PA"/>
</dbReference>
<keyword evidence="6 8" id="KW-1015">Disulfide bond</keyword>
<evidence type="ECO:0000256" key="9">
    <source>
        <dbReference type="RuleBase" id="RU363034"/>
    </source>
</evidence>
<evidence type="ECO:0000313" key="14">
    <source>
        <dbReference type="Proteomes" id="UP000011518"/>
    </source>
</evidence>
<dbReference type="Gene3D" id="2.40.10.10">
    <property type="entry name" value="Trypsin-like serine proteases"/>
    <property type="match status" value="2"/>
</dbReference>
<dbReference type="FunFam" id="2.40.10.10:FF:000002">
    <property type="entry name" value="Transmembrane protease serine"/>
    <property type="match status" value="1"/>
</dbReference>
<dbReference type="PROSITE" id="PS00134">
    <property type="entry name" value="TRYPSIN_HIS"/>
    <property type="match status" value="1"/>
</dbReference>
<dbReference type="PROSITE" id="PS50240">
    <property type="entry name" value="TRYPSIN_DOM"/>
    <property type="match status" value="1"/>
</dbReference>
<dbReference type="InterPro" id="IPR001314">
    <property type="entry name" value="Peptidase_S1A"/>
</dbReference>
<name>L8YB10_TUPCH</name>
<evidence type="ECO:0000259" key="12">
    <source>
        <dbReference type="PROSITE" id="PS50240"/>
    </source>
</evidence>
<keyword evidence="3 9" id="KW-0645">Protease</keyword>
<dbReference type="PANTHER" id="PTHR24264:SF40">
    <property type="entry name" value="HYALURONAN-BINDING PROTEIN 2"/>
    <property type="match status" value="1"/>
</dbReference>
<organism evidence="13 14">
    <name type="scientific">Tupaia chinensis</name>
    <name type="common">Chinese tree shrew</name>
    <name type="synonym">Tupaia belangeri chinensis</name>
    <dbReference type="NCBI Taxonomy" id="246437"/>
    <lineage>
        <taxon>Eukaryota</taxon>
        <taxon>Metazoa</taxon>
        <taxon>Chordata</taxon>
        <taxon>Craniata</taxon>
        <taxon>Vertebrata</taxon>
        <taxon>Euteleostomi</taxon>
        <taxon>Mammalia</taxon>
        <taxon>Eutheria</taxon>
        <taxon>Euarchontoglires</taxon>
        <taxon>Scandentia</taxon>
        <taxon>Tupaiidae</taxon>
        <taxon>Tupaia</taxon>
    </lineage>
</organism>
<evidence type="ECO:0000256" key="3">
    <source>
        <dbReference type="ARBA" id="ARBA00022670"/>
    </source>
</evidence>
<dbReference type="SMART" id="SM00020">
    <property type="entry name" value="Tryp_SPc"/>
    <property type="match status" value="1"/>
</dbReference>
<feature type="signal peptide" evidence="10">
    <location>
        <begin position="1"/>
        <end position="19"/>
    </location>
</feature>
<gene>
    <name evidence="13" type="ORF">TREES_T100003498</name>
</gene>
<dbReference type="CDD" id="cd00190">
    <property type="entry name" value="Tryp_SPc"/>
    <property type="match status" value="1"/>
</dbReference>
<evidence type="ECO:0000256" key="7">
    <source>
        <dbReference type="ARBA" id="ARBA00024195"/>
    </source>
</evidence>
<dbReference type="FunFam" id="2.40.10.10:FF:000068">
    <property type="entry name" value="transmembrane protease serine 2"/>
    <property type="match status" value="1"/>
</dbReference>
<evidence type="ECO:0000256" key="8">
    <source>
        <dbReference type="PROSITE-ProRule" id="PRU00076"/>
    </source>
</evidence>
<evidence type="ECO:0000256" key="1">
    <source>
        <dbReference type="ARBA" id="ARBA00004613"/>
    </source>
</evidence>
<keyword evidence="5 9" id="KW-0720">Serine protease</keyword>
<dbReference type="InterPro" id="IPR000742">
    <property type="entry name" value="EGF"/>
</dbReference>
<feature type="disulfide bond" evidence="8">
    <location>
        <begin position="97"/>
        <end position="106"/>
    </location>
</feature>
<keyword evidence="10" id="KW-0732">Signal</keyword>
<protein>
    <submittedName>
        <fullName evidence="13">Hyaluronan-binding protein 2</fullName>
    </submittedName>
</protein>
<comment type="subcellular location">
    <subcellularLocation>
        <location evidence="1">Secreted</location>
    </subcellularLocation>
</comment>
<dbReference type="PROSITE" id="PS50026">
    <property type="entry name" value="EGF_3"/>
    <property type="match status" value="1"/>
</dbReference>
<dbReference type="GO" id="GO:0006508">
    <property type="term" value="P:proteolysis"/>
    <property type="evidence" value="ECO:0007669"/>
    <property type="project" value="UniProtKB-KW"/>
</dbReference>
<dbReference type="GO" id="GO:0004252">
    <property type="term" value="F:serine-type endopeptidase activity"/>
    <property type="evidence" value="ECO:0007669"/>
    <property type="project" value="InterPro"/>
</dbReference>
<evidence type="ECO:0000256" key="2">
    <source>
        <dbReference type="ARBA" id="ARBA00022525"/>
    </source>
</evidence>
<reference evidence="14" key="1">
    <citation type="submission" date="2012-07" db="EMBL/GenBank/DDBJ databases">
        <title>Genome of the Chinese tree shrew, a rising model animal genetically related to primates.</title>
        <authorList>
            <person name="Zhang G."/>
            <person name="Fan Y."/>
            <person name="Yao Y."/>
            <person name="Huang Z."/>
        </authorList>
    </citation>
    <scope>NUCLEOTIDE SEQUENCE [LARGE SCALE GENOMIC DNA]</scope>
</reference>
<evidence type="ECO:0000313" key="13">
    <source>
        <dbReference type="EMBL" id="ELV13447.1"/>
    </source>
</evidence>
<dbReference type="AlphaFoldDB" id="L8YB10"/>
<dbReference type="CDD" id="cd00054">
    <property type="entry name" value="EGF_CA"/>
    <property type="match status" value="1"/>
</dbReference>
<dbReference type="InterPro" id="IPR001254">
    <property type="entry name" value="Trypsin_dom"/>
</dbReference>
<feature type="chain" id="PRO_5003998494" evidence="10">
    <location>
        <begin position="20"/>
        <end position="372"/>
    </location>
</feature>
<dbReference type="InterPro" id="IPR043504">
    <property type="entry name" value="Peptidase_S1_PA_chymotrypsin"/>
</dbReference>
<reference evidence="14" key="2">
    <citation type="journal article" date="2013" name="Nat. Commun.">
        <title>Genome of the Chinese tree shrew.</title>
        <authorList>
            <person name="Fan Y."/>
            <person name="Huang Z.Y."/>
            <person name="Cao C.C."/>
            <person name="Chen C.S."/>
            <person name="Chen Y.X."/>
            <person name="Fan D.D."/>
            <person name="He J."/>
            <person name="Hou H.L."/>
            <person name="Hu L."/>
            <person name="Hu X.T."/>
            <person name="Jiang X.T."/>
            <person name="Lai R."/>
            <person name="Lang Y.S."/>
            <person name="Liang B."/>
            <person name="Liao S.G."/>
            <person name="Mu D."/>
            <person name="Ma Y.Y."/>
            <person name="Niu Y.Y."/>
            <person name="Sun X.Q."/>
            <person name="Xia J.Q."/>
            <person name="Xiao J."/>
            <person name="Xiong Z.Q."/>
            <person name="Xu L."/>
            <person name="Yang L."/>
            <person name="Zhang Y."/>
            <person name="Zhao W."/>
            <person name="Zhao X.D."/>
            <person name="Zheng Y.T."/>
            <person name="Zhou J.M."/>
            <person name="Zhu Y.B."/>
            <person name="Zhang G.J."/>
            <person name="Wang J."/>
            <person name="Yao Y.G."/>
        </authorList>
    </citation>
    <scope>NUCLEOTIDE SEQUENCE [LARGE SCALE GENOMIC DNA]</scope>
</reference>
<evidence type="ECO:0000256" key="6">
    <source>
        <dbReference type="ARBA" id="ARBA00023157"/>
    </source>
</evidence>
<comment type="similarity">
    <text evidence="7">Belongs to the peptidase S1 family. CLIP subfamily.</text>
</comment>
<dbReference type="PROSITE" id="PS00022">
    <property type="entry name" value="EGF_1"/>
    <property type="match status" value="1"/>
</dbReference>
<dbReference type="EMBL" id="KB361356">
    <property type="protein sequence ID" value="ELV13447.1"/>
    <property type="molecule type" value="Genomic_DNA"/>
</dbReference>
<evidence type="ECO:0000259" key="11">
    <source>
        <dbReference type="PROSITE" id="PS50026"/>
    </source>
</evidence>
<dbReference type="PROSITE" id="PS00135">
    <property type="entry name" value="TRYPSIN_SER"/>
    <property type="match status" value="1"/>
</dbReference>
<dbReference type="FunCoup" id="L8YB10">
    <property type="interactions" value="245"/>
</dbReference>
<accession>L8YB10</accession>
<keyword evidence="8" id="KW-0245">EGF-like domain</keyword>
<dbReference type="SUPFAM" id="SSF57196">
    <property type="entry name" value="EGF/Laminin"/>
    <property type="match status" value="1"/>
</dbReference>
<dbReference type="MEROPS" id="S01.033"/>
<evidence type="ECO:0000256" key="5">
    <source>
        <dbReference type="ARBA" id="ARBA00022825"/>
    </source>
</evidence>
<keyword evidence="2" id="KW-0964">Secreted</keyword>